<evidence type="ECO:0000313" key="3">
    <source>
        <dbReference type="Proteomes" id="UP000800094"/>
    </source>
</evidence>
<dbReference type="OrthoDB" id="3942083at2759"/>
<dbReference type="GeneID" id="54587641"/>
<feature type="transmembrane region" description="Helical" evidence="1">
    <location>
        <begin position="112"/>
        <end position="129"/>
    </location>
</feature>
<organism evidence="2 3">
    <name type="scientific">Trematosphaeria pertusa</name>
    <dbReference type="NCBI Taxonomy" id="390896"/>
    <lineage>
        <taxon>Eukaryota</taxon>
        <taxon>Fungi</taxon>
        <taxon>Dikarya</taxon>
        <taxon>Ascomycota</taxon>
        <taxon>Pezizomycotina</taxon>
        <taxon>Dothideomycetes</taxon>
        <taxon>Pleosporomycetidae</taxon>
        <taxon>Pleosporales</taxon>
        <taxon>Massarineae</taxon>
        <taxon>Trematosphaeriaceae</taxon>
        <taxon>Trematosphaeria</taxon>
    </lineage>
</organism>
<dbReference type="AlphaFoldDB" id="A0A6A6J134"/>
<keyword evidence="3" id="KW-1185">Reference proteome</keyword>
<accession>A0A6A6J134</accession>
<keyword evidence="1" id="KW-0472">Membrane</keyword>
<feature type="transmembrane region" description="Helical" evidence="1">
    <location>
        <begin position="12"/>
        <end position="33"/>
    </location>
</feature>
<sequence length="592" mass="66540">MGNVELASAIGTWAAVLIALVALIGVIGPILVWRANRTERHQAIVGISDETNTFISKGIHLGPSIWLMQKIRAPILTKEPLFISEQSTKNQSNSHQQLSWETSRYCETRANANWVQLAFLLKAYGALWVTGDTLAIRHGKAMMPVHRMWILAIGILGRYTIRPDMGRLRRRGTSMSLHVSGLKRANTGLSSSATDDNVESLPTTSSWSLWGVYPHPVNISCLVDLCELETGRAESPDEEQDMRDLHTVTFKQENQVSTPGVSFTKPRHRRTVTGFGQPEVRSVQQLGEEPIAFGLEPVIDREESMIRVARPFGASTVPILSLEPLHMDRTLTAELKEYMDMTYVPSECGWVRLGWRITGKKVQESFFVRRADAQRLAYSLLSLKWHPESYLIGGANSHRAIQLLLNSQRMLAYITMRVKDAIDLLSISATERKQLAEALDLGRRYINSHRPSRSLYDAIYKLDKVLGDLAHQKEEVNAMVSVLMLTNEEFATLLHSSARHFESALKGSIECNMRAGSLKVPLPFGGSQEFVVDLDKIFPERMVAEEQVLVQYSTILLVCLRACLRAFMLDITLSGEPLLEELSQMEELVYVR</sequence>
<proteinExistence type="predicted"/>
<dbReference type="Proteomes" id="UP000800094">
    <property type="component" value="Unassembled WGS sequence"/>
</dbReference>
<protein>
    <submittedName>
        <fullName evidence="2">Uncharacterized protein</fullName>
    </submittedName>
</protein>
<keyword evidence="1" id="KW-1133">Transmembrane helix</keyword>
<gene>
    <name evidence="2" type="ORF">BU26DRAFT_573886</name>
</gene>
<evidence type="ECO:0000313" key="2">
    <source>
        <dbReference type="EMBL" id="KAF2256037.1"/>
    </source>
</evidence>
<dbReference type="EMBL" id="ML987189">
    <property type="protein sequence ID" value="KAF2256037.1"/>
    <property type="molecule type" value="Genomic_DNA"/>
</dbReference>
<keyword evidence="1" id="KW-0812">Transmembrane</keyword>
<evidence type="ECO:0000256" key="1">
    <source>
        <dbReference type="SAM" id="Phobius"/>
    </source>
</evidence>
<name>A0A6A6J134_9PLEO</name>
<reference evidence="2" key="1">
    <citation type="journal article" date="2020" name="Stud. Mycol.">
        <title>101 Dothideomycetes genomes: a test case for predicting lifestyles and emergence of pathogens.</title>
        <authorList>
            <person name="Haridas S."/>
            <person name="Albert R."/>
            <person name="Binder M."/>
            <person name="Bloem J."/>
            <person name="Labutti K."/>
            <person name="Salamov A."/>
            <person name="Andreopoulos B."/>
            <person name="Baker S."/>
            <person name="Barry K."/>
            <person name="Bills G."/>
            <person name="Bluhm B."/>
            <person name="Cannon C."/>
            <person name="Castanera R."/>
            <person name="Culley D."/>
            <person name="Daum C."/>
            <person name="Ezra D."/>
            <person name="Gonzalez J."/>
            <person name="Henrissat B."/>
            <person name="Kuo A."/>
            <person name="Liang C."/>
            <person name="Lipzen A."/>
            <person name="Lutzoni F."/>
            <person name="Magnuson J."/>
            <person name="Mondo S."/>
            <person name="Nolan M."/>
            <person name="Ohm R."/>
            <person name="Pangilinan J."/>
            <person name="Park H.-J."/>
            <person name="Ramirez L."/>
            <person name="Alfaro M."/>
            <person name="Sun H."/>
            <person name="Tritt A."/>
            <person name="Yoshinaga Y."/>
            <person name="Zwiers L.-H."/>
            <person name="Turgeon B."/>
            <person name="Goodwin S."/>
            <person name="Spatafora J."/>
            <person name="Crous P."/>
            <person name="Grigoriev I."/>
        </authorList>
    </citation>
    <scope>NUCLEOTIDE SEQUENCE</scope>
    <source>
        <strain evidence="2">CBS 122368</strain>
    </source>
</reference>
<dbReference type="RefSeq" id="XP_033691041.1">
    <property type="nucleotide sequence ID" value="XM_033834311.1"/>
</dbReference>